<dbReference type="Proteomes" id="UP000219336">
    <property type="component" value="Unassembled WGS sequence"/>
</dbReference>
<protein>
    <submittedName>
        <fullName evidence="2">Uncharacterized protein</fullName>
    </submittedName>
</protein>
<name>A0A240ERB0_9VIBR</name>
<evidence type="ECO:0000313" key="3">
    <source>
        <dbReference type="Proteomes" id="UP000219336"/>
    </source>
</evidence>
<proteinExistence type="predicted"/>
<dbReference type="InterPro" id="IPR046689">
    <property type="entry name" value="DUF6559"/>
</dbReference>
<feature type="region of interest" description="Disordered" evidence="1">
    <location>
        <begin position="107"/>
        <end position="132"/>
    </location>
</feature>
<sequence length="132" mass="14781">MFKWTKNKIIKSVAKELPPRLSIRYGKKSSYTQAEIDWALVAVDKDKDINYKHYAYGMLTDQSVYMQLGMTSTFGSRENFQKGVSEVLFKQECTPTMDLYLDYSSDKSAGSQTAPTDFGEQTGGTDSSIGGE</sequence>
<reference evidence="3" key="1">
    <citation type="submission" date="2016-06" db="EMBL/GenBank/DDBJ databases">
        <authorList>
            <person name="Rodrigo-Torres L."/>
            <person name="Arahal R.D."/>
            <person name="Lucena T."/>
        </authorList>
    </citation>
    <scope>NUCLEOTIDE SEQUENCE [LARGE SCALE GENOMIC DNA]</scope>
    <source>
        <strain evidence="3">CECT8203</strain>
    </source>
</reference>
<dbReference type="AlphaFoldDB" id="A0A240ERB0"/>
<keyword evidence="3" id="KW-1185">Reference proteome</keyword>
<evidence type="ECO:0000256" key="1">
    <source>
        <dbReference type="SAM" id="MobiDB-lite"/>
    </source>
</evidence>
<accession>A0A240ERB0</accession>
<gene>
    <name evidence="2" type="ORF">VTH8203_04493</name>
</gene>
<dbReference type="EMBL" id="OANU01000148">
    <property type="protein sequence ID" value="SNX50819.1"/>
    <property type="molecule type" value="Genomic_DNA"/>
</dbReference>
<organism evidence="2 3">
    <name type="scientific">Vibrio thalassae</name>
    <dbReference type="NCBI Taxonomy" id="1243014"/>
    <lineage>
        <taxon>Bacteria</taxon>
        <taxon>Pseudomonadati</taxon>
        <taxon>Pseudomonadota</taxon>
        <taxon>Gammaproteobacteria</taxon>
        <taxon>Vibrionales</taxon>
        <taxon>Vibrionaceae</taxon>
        <taxon>Vibrio</taxon>
    </lineage>
</organism>
<evidence type="ECO:0000313" key="2">
    <source>
        <dbReference type="EMBL" id="SNX50819.1"/>
    </source>
</evidence>
<dbReference type="OrthoDB" id="5882013at2"/>
<dbReference type="Pfam" id="PF20196">
    <property type="entry name" value="DUF6559"/>
    <property type="match status" value="1"/>
</dbReference>
<feature type="compositionally biased region" description="Polar residues" evidence="1">
    <location>
        <begin position="123"/>
        <end position="132"/>
    </location>
</feature>
<dbReference type="RefSeq" id="WP_096995699.1">
    <property type="nucleotide sequence ID" value="NZ_JBHSII010000006.1"/>
</dbReference>